<gene>
    <name evidence="1" type="ORF">JD292_00690</name>
</gene>
<reference evidence="1" key="1">
    <citation type="submission" date="2020-12" db="EMBL/GenBank/DDBJ databases">
        <title>Leucobacter sp. CAS2, isolated from Chromium sludge.</title>
        <authorList>
            <person name="Xu Z."/>
        </authorList>
    </citation>
    <scope>NUCLEOTIDE SEQUENCE</scope>
    <source>
        <strain evidence="1">CSA2</strain>
    </source>
</reference>
<accession>A0A934QC67</accession>
<comment type="caution">
    <text evidence="1">The sequence shown here is derived from an EMBL/GenBank/DDBJ whole genome shotgun (WGS) entry which is preliminary data.</text>
</comment>
<dbReference type="EMBL" id="JAEHOI010000001">
    <property type="protein sequence ID" value="MBK0420597.1"/>
    <property type="molecule type" value="Genomic_DNA"/>
</dbReference>
<proteinExistence type="predicted"/>
<protein>
    <submittedName>
        <fullName evidence="1">Uncharacterized protein</fullName>
    </submittedName>
</protein>
<keyword evidence="2" id="KW-1185">Reference proteome</keyword>
<evidence type="ECO:0000313" key="1">
    <source>
        <dbReference type="EMBL" id="MBK0420597.1"/>
    </source>
</evidence>
<organism evidence="1 2">
    <name type="scientific">Leucobacter edaphi</name>
    <dbReference type="NCBI Taxonomy" id="2796472"/>
    <lineage>
        <taxon>Bacteria</taxon>
        <taxon>Bacillati</taxon>
        <taxon>Actinomycetota</taxon>
        <taxon>Actinomycetes</taxon>
        <taxon>Micrococcales</taxon>
        <taxon>Microbacteriaceae</taxon>
        <taxon>Leucobacter</taxon>
    </lineage>
</organism>
<evidence type="ECO:0000313" key="2">
    <source>
        <dbReference type="Proteomes" id="UP000618733"/>
    </source>
</evidence>
<dbReference type="AlphaFoldDB" id="A0A934QC67"/>
<dbReference type="Proteomes" id="UP000618733">
    <property type="component" value="Unassembled WGS sequence"/>
</dbReference>
<name>A0A934QC67_9MICO</name>
<sequence>MARMLNLARFNTQEIPAGEVLSVMRSVTRAALMTTWGKRDIGAYPAASFIEFFETRLPPTGVYIFMGFTDWFSIHAAGHHALWPVEESGGAHLVSWGLDRLFIVAVLPKDGDFVSATTVASSLRKKSKGFLKQVWPNRVGHGLKIPSQNAHRLDREVVGGLTQIKPLLFDEEPLIFDVDPERSIARYSGMSERELLEAYVTRPSKQPPNL</sequence>
<dbReference type="RefSeq" id="WP_200130809.1">
    <property type="nucleotide sequence ID" value="NZ_JAEHOI010000001.1"/>
</dbReference>